<dbReference type="EMBL" id="MVHS01000018">
    <property type="protein sequence ID" value="ORA70791.1"/>
    <property type="molecule type" value="Genomic_DNA"/>
</dbReference>
<evidence type="ECO:0000313" key="1">
    <source>
        <dbReference type="EMBL" id="ORA70791.1"/>
    </source>
</evidence>
<protein>
    <submittedName>
        <fullName evidence="1">Uncharacterized protein</fullName>
    </submittedName>
</protein>
<organism evidence="1 2">
    <name type="scientific">Mycolicibacterium insubricum</name>
    <dbReference type="NCBI Taxonomy" id="444597"/>
    <lineage>
        <taxon>Bacteria</taxon>
        <taxon>Bacillati</taxon>
        <taxon>Actinomycetota</taxon>
        <taxon>Actinomycetes</taxon>
        <taxon>Mycobacteriales</taxon>
        <taxon>Mycobacteriaceae</taxon>
        <taxon>Mycolicibacterium</taxon>
    </lineage>
</organism>
<gene>
    <name evidence="1" type="ORF">BST26_09770</name>
</gene>
<name>A0A1X0DEH2_9MYCO</name>
<dbReference type="AlphaFoldDB" id="A0A1X0DEH2"/>
<dbReference type="Proteomes" id="UP000192801">
    <property type="component" value="Unassembled WGS sequence"/>
</dbReference>
<accession>A0A1X0DEH2</accession>
<evidence type="ECO:0000313" key="2">
    <source>
        <dbReference type="Proteomes" id="UP000192801"/>
    </source>
</evidence>
<reference evidence="1 2" key="1">
    <citation type="submission" date="2016-12" db="EMBL/GenBank/DDBJ databases">
        <title>The new phylogeny of genus Mycobacterium.</title>
        <authorList>
            <person name="Tortoli E."/>
            <person name="Trovato A."/>
            <person name="Cirillo D.M."/>
        </authorList>
    </citation>
    <scope>NUCLEOTIDE SEQUENCE [LARGE SCALE GENOMIC DNA]</scope>
    <source>
        <strain evidence="1 2">DSM 45130</strain>
    </source>
</reference>
<dbReference type="STRING" id="444597.BST26_09770"/>
<proteinExistence type="predicted"/>
<comment type="caution">
    <text evidence="1">The sequence shown here is derived from an EMBL/GenBank/DDBJ whole genome shotgun (WGS) entry which is preliminary data.</text>
</comment>
<dbReference type="RefSeq" id="WP_322790456.1">
    <property type="nucleotide sequence ID" value="NZ_AP022618.1"/>
</dbReference>
<keyword evidence="2" id="KW-1185">Reference proteome</keyword>
<sequence length="199" mass="20015">MGIARKVGLTVLAAAASVALVPGVAAADPAEHQIRYTLTQAEGATFDLYYLASQPPSKQAYDADAYKYLKHESIDLAPGQTWTFDTTLSDPTWAIFTVSSTTHGGRPAPMATCEISVDGQSAVHNSADYNPRCDLKNWVGGAAPAAQQNTPAAATPADATPADAIPADAAPAAATPADATPADAVPAAGDAAAVGGAPA</sequence>